<dbReference type="InterPro" id="IPR012556">
    <property type="entry name" value="Entericidin"/>
</dbReference>
<sequence>MKTIAGFLFAAFLLSACNTIHGMGEDIQRGGEKVKEAATDVQQKL</sequence>
<evidence type="ECO:0000256" key="1">
    <source>
        <dbReference type="ARBA" id="ARBA00010296"/>
    </source>
</evidence>
<keyword evidence="5" id="KW-0564">Palmitate</keyword>
<dbReference type="PROSITE" id="PS51257">
    <property type="entry name" value="PROKAR_LIPOPROTEIN"/>
    <property type="match status" value="1"/>
</dbReference>
<comment type="caution">
    <text evidence="7">The sequence shown here is derived from an EMBL/GenBank/DDBJ whole genome shotgun (WGS) entry which is preliminary data.</text>
</comment>
<dbReference type="RefSeq" id="WP_188027183.1">
    <property type="nucleotide sequence ID" value="NZ_JACHGR010000008.1"/>
</dbReference>
<comment type="similarity">
    <text evidence="1">Belongs to the EcnA/EcnB lipoprotein family.</text>
</comment>
<evidence type="ECO:0000313" key="8">
    <source>
        <dbReference type="Proteomes" id="UP000585721"/>
    </source>
</evidence>
<name>A0A841GMV1_9GAMM</name>
<evidence type="ECO:0000256" key="3">
    <source>
        <dbReference type="ARBA" id="ARBA00022729"/>
    </source>
</evidence>
<dbReference type="Pfam" id="PF08085">
    <property type="entry name" value="Entericidin"/>
    <property type="match status" value="1"/>
</dbReference>
<dbReference type="AlphaFoldDB" id="A0A841GMV1"/>
<keyword evidence="4" id="KW-0472">Membrane</keyword>
<keyword evidence="2" id="KW-1003">Cell membrane</keyword>
<proteinExistence type="inferred from homology"/>
<keyword evidence="3" id="KW-0732">Signal</keyword>
<evidence type="ECO:0000256" key="4">
    <source>
        <dbReference type="ARBA" id="ARBA00023136"/>
    </source>
</evidence>
<reference evidence="7 8" key="1">
    <citation type="submission" date="2020-08" db="EMBL/GenBank/DDBJ databases">
        <title>Genomic Encyclopedia of Type Strains, Phase IV (KMG-IV): sequencing the most valuable type-strain genomes for metagenomic binning, comparative biology and taxonomic classification.</title>
        <authorList>
            <person name="Goeker M."/>
        </authorList>
    </citation>
    <scope>NUCLEOTIDE SEQUENCE [LARGE SCALE GENOMIC DNA]</scope>
    <source>
        <strain evidence="7 8">DSM 22975</strain>
    </source>
</reference>
<evidence type="ECO:0000313" key="7">
    <source>
        <dbReference type="EMBL" id="MBB6056451.1"/>
    </source>
</evidence>
<evidence type="ECO:0000256" key="2">
    <source>
        <dbReference type="ARBA" id="ARBA00022475"/>
    </source>
</evidence>
<dbReference type="Proteomes" id="UP000585721">
    <property type="component" value="Unassembled WGS sequence"/>
</dbReference>
<dbReference type="EMBL" id="JACHGR010000008">
    <property type="protein sequence ID" value="MBB6056451.1"/>
    <property type="molecule type" value="Genomic_DNA"/>
</dbReference>
<dbReference type="GO" id="GO:0009636">
    <property type="term" value="P:response to toxic substance"/>
    <property type="evidence" value="ECO:0007669"/>
    <property type="project" value="InterPro"/>
</dbReference>
<keyword evidence="8" id="KW-1185">Reference proteome</keyword>
<dbReference type="GO" id="GO:0016020">
    <property type="term" value="C:membrane"/>
    <property type="evidence" value="ECO:0007669"/>
    <property type="project" value="InterPro"/>
</dbReference>
<gene>
    <name evidence="7" type="ORF">HNR75_002389</name>
</gene>
<evidence type="ECO:0000256" key="5">
    <source>
        <dbReference type="ARBA" id="ARBA00023139"/>
    </source>
</evidence>
<accession>A0A841GMV1</accession>
<keyword evidence="6" id="KW-0449">Lipoprotein</keyword>
<organism evidence="7 8">
    <name type="scientific">Tolumonas osonensis</name>
    <dbReference type="NCBI Taxonomy" id="675874"/>
    <lineage>
        <taxon>Bacteria</taxon>
        <taxon>Pseudomonadati</taxon>
        <taxon>Pseudomonadota</taxon>
        <taxon>Gammaproteobacteria</taxon>
        <taxon>Aeromonadales</taxon>
        <taxon>Aeromonadaceae</taxon>
        <taxon>Tolumonas</taxon>
    </lineage>
</organism>
<evidence type="ECO:0000256" key="6">
    <source>
        <dbReference type="ARBA" id="ARBA00023288"/>
    </source>
</evidence>
<protein>
    <submittedName>
        <fullName evidence="7">Putative small secreted protein</fullName>
    </submittedName>
</protein>